<dbReference type="InterPro" id="IPR000456">
    <property type="entry name" value="Ribosomal_bL17"/>
</dbReference>
<dbReference type="InterPro" id="IPR036373">
    <property type="entry name" value="Ribosomal_bL17_sf"/>
</dbReference>
<evidence type="ECO:0000256" key="1">
    <source>
        <dbReference type="ARBA" id="ARBA00008777"/>
    </source>
</evidence>
<dbReference type="HAMAP" id="MF_01368">
    <property type="entry name" value="Ribosomal_bL17"/>
    <property type="match status" value="1"/>
</dbReference>
<dbReference type="GO" id="GO:0005840">
    <property type="term" value="C:ribosome"/>
    <property type="evidence" value="ECO:0007669"/>
    <property type="project" value="UniProtKB-KW"/>
</dbReference>
<evidence type="ECO:0000256" key="3">
    <source>
        <dbReference type="ARBA" id="ARBA00023274"/>
    </source>
</evidence>
<feature type="region of interest" description="Disordered" evidence="6">
    <location>
        <begin position="128"/>
        <end position="183"/>
    </location>
</feature>
<feature type="compositionally biased region" description="Basic and acidic residues" evidence="6">
    <location>
        <begin position="155"/>
        <end position="183"/>
    </location>
</feature>
<dbReference type="EMBL" id="JBHMEW010000008">
    <property type="protein sequence ID" value="MFB9210487.1"/>
    <property type="molecule type" value="Genomic_DNA"/>
</dbReference>
<dbReference type="Gene3D" id="3.90.1030.10">
    <property type="entry name" value="Ribosomal protein L17"/>
    <property type="match status" value="1"/>
</dbReference>
<comment type="similarity">
    <text evidence="1 4 5">Belongs to the bacterial ribosomal protein bL17 family.</text>
</comment>
<name>A0ABV5J1V3_9BACT</name>
<comment type="caution">
    <text evidence="7">The sequence shown here is derived from an EMBL/GenBank/DDBJ whole genome shotgun (WGS) entry which is preliminary data.</text>
</comment>
<dbReference type="SUPFAM" id="SSF64263">
    <property type="entry name" value="Prokaryotic ribosomal protein L17"/>
    <property type="match status" value="1"/>
</dbReference>
<keyword evidence="3 4" id="KW-0687">Ribonucleoprotein</keyword>
<gene>
    <name evidence="4 7" type="primary">rplQ</name>
    <name evidence="7" type="ORF">ACFFUR_01595</name>
</gene>
<dbReference type="Pfam" id="PF01196">
    <property type="entry name" value="Ribosomal_L17"/>
    <property type="match status" value="1"/>
</dbReference>
<keyword evidence="2 4" id="KW-0689">Ribosomal protein</keyword>
<evidence type="ECO:0000313" key="7">
    <source>
        <dbReference type="EMBL" id="MFB9210487.1"/>
    </source>
</evidence>
<dbReference type="NCBIfam" id="TIGR00059">
    <property type="entry name" value="L17"/>
    <property type="match status" value="1"/>
</dbReference>
<feature type="compositionally biased region" description="Low complexity" evidence="6">
    <location>
        <begin position="141"/>
        <end position="154"/>
    </location>
</feature>
<reference evidence="7 8" key="1">
    <citation type="submission" date="2024-09" db="EMBL/GenBank/DDBJ databases">
        <authorList>
            <person name="Sun Q."/>
            <person name="Mori K."/>
        </authorList>
    </citation>
    <scope>NUCLEOTIDE SEQUENCE [LARGE SCALE GENOMIC DNA]</scope>
    <source>
        <strain evidence="7 8">CECT 7682</strain>
    </source>
</reference>
<evidence type="ECO:0000313" key="8">
    <source>
        <dbReference type="Proteomes" id="UP001589654"/>
    </source>
</evidence>
<protein>
    <recommendedName>
        <fullName evidence="4">Large ribosomal subunit protein bL17</fullName>
    </recommendedName>
</protein>
<comment type="subunit">
    <text evidence="4">Part of the 50S ribosomal subunit. Contacts protein L32.</text>
</comment>
<dbReference type="PANTHER" id="PTHR14413">
    <property type="entry name" value="RIBOSOMAL PROTEIN L17"/>
    <property type="match status" value="1"/>
</dbReference>
<evidence type="ECO:0000256" key="6">
    <source>
        <dbReference type="SAM" id="MobiDB-lite"/>
    </source>
</evidence>
<sequence>MRHGKKFNHLGRKAPHRKAMLSNMAASLVLHKRISTTLAKAKELRKYVEPLVTRAKEDTTHNRRIVFSYLQDKEAIKSLFGEVVDRVGNRAGGYTRIIKTGFRLGDNAEMCIIELVDFNELMLKEAAPAKKKTRRSRRGSGKSASEGASSASAEAKTEDVENKASEDKSTEDNAGAEDDKKSE</sequence>
<dbReference type="PROSITE" id="PS01167">
    <property type="entry name" value="RIBOSOMAL_L17"/>
    <property type="match status" value="1"/>
</dbReference>
<dbReference type="Proteomes" id="UP001589654">
    <property type="component" value="Unassembled WGS sequence"/>
</dbReference>
<feature type="compositionally biased region" description="Basic residues" evidence="6">
    <location>
        <begin position="129"/>
        <end position="140"/>
    </location>
</feature>
<proteinExistence type="inferred from homology"/>
<dbReference type="RefSeq" id="WP_290246742.1">
    <property type="nucleotide sequence ID" value="NZ_JAUFQT010000001.1"/>
</dbReference>
<dbReference type="PANTHER" id="PTHR14413:SF16">
    <property type="entry name" value="LARGE RIBOSOMAL SUBUNIT PROTEIN BL17M"/>
    <property type="match status" value="1"/>
</dbReference>
<organism evidence="7 8">
    <name type="scientific">Echinicola jeungdonensis</name>
    <dbReference type="NCBI Taxonomy" id="709343"/>
    <lineage>
        <taxon>Bacteria</taxon>
        <taxon>Pseudomonadati</taxon>
        <taxon>Bacteroidota</taxon>
        <taxon>Cytophagia</taxon>
        <taxon>Cytophagales</taxon>
        <taxon>Cyclobacteriaceae</taxon>
        <taxon>Echinicola</taxon>
    </lineage>
</organism>
<accession>A0ABV5J1V3</accession>
<evidence type="ECO:0000256" key="5">
    <source>
        <dbReference type="RuleBase" id="RU000660"/>
    </source>
</evidence>
<dbReference type="InterPro" id="IPR047859">
    <property type="entry name" value="Ribosomal_bL17_CS"/>
</dbReference>
<evidence type="ECO:0000256" key="2">
    <source>
        <dbReference type="ARBA" id="ARBA00022980"/>
    </source>
</evidence>
<keyword evidence="8" id="KW-1185">Reference proteome</keyword>
<evidence type="ECO:0000256" key="4">
    <source>
        <dbReference type="HAMAP-Rule" id="MF_01368"/>
    </source>
</evidence>